<protein>
    <submittedName>
        <fullName evidence="2">Uncharacterized protein</fullName>
    </submittedName>
</protein>
<keyword evidence="3" id="KW-1185">Reference proteome</keyword>
<gene>
    <name evidence="2" type="ORF">DAPPUDRAFT_119591</name>
</gene>
<dbReference type="EMBL" id="GL733248">
    <property type="protein sequence ID" value="EFX63039.1"/>
    <property type="molecule type" value="Genomic_DNA"/>
</dbReference>
<accession>E9HYZ2</accession>
<evidence type="ECO:0000256" key="1">
    <source>
        <dbReference type="SAM" id="MobiDB-lite"/>
    </source>
</evidence>
<dbReference type="InParanoid" id="E9HYZ2"/>
<evidence type="ECO:0000313" key="3">
    <source>
        <dbReference type="Proteomes" id="UP000000305"/>
    </source>
</evidence>
<dbReference type="HOGENOM" id="CLU_1857308_0_0_1"/>
<name>E9HYZ2_DAPPU</name>
<proteinExistence type="predicted"/>
<dbReference type="KEGG" id="dpx:DAPPUDRAFT_119591"/>
<sequence>MTTSISIKRPGAARRRGRFGGQRFVADSHLHGFGHGGRHSHRRPGRPPAQPTMPHFTSVFMSGHALWNRSVTAGAGHGQRLPRLRPLRLALRILPGRLPVRRPPVHAGQGPCQAIRPRMEPRLGRPLLANSLRRPHSR</sequence>
<feature type="region of interest" description="Disordered" evidence="1">
    <location>
        <begin position="33"/>
        <end position="54"/>
    </location>
</feature>
<dbReference type="Proteomes" id="UP000000305">
    <property type="component" value="Unassembled WGS sequence"/>
</dbReference>
<dbReference type="AlphaFoldDB" id="E9HYZ2"/>
<feature type="compositionally biased region" description="Basic residues" evidence="1">
    <location>
        <begin position="36"/>
        <end position="45"/>
    </location>
</feature>
<evidence type="ECO:0000313" key="2">
    <source>
        <dbReference type="EMBL" id="EFX63039.1"/>
    </source>
</evidence>
<organism evidence="2 3">
    <name type="scientific">Daphnia pulex</name>
    <name type="common">Water flea</name>
    <dbReference type="NCBI Taxonomy" id="6669"/>
    <lineage>
        <taxon>Eukaryota</taxon>
        <taxon>Metazoa</taxon>
        <taxon>Ecdysozoa</taxon>
        <taxon>Arthropoda</taxon>
        <taxon>Crustacea</taxon>
        <taxon>Branchiopoda</taxon>
        <taxon>Diplostraca</taxon>
        <taxon>Cladocera</taxon>
        <taxon>Anomopoda</taxon>
        <taxon>Daphniidae</taxon>
        <taxon>Daphnia</taxon>
    </lineage>
</organism>
<reference evidence="2 3" key="1">
    <citation type="journal article" date="2011" name="Science">
        <title>The ecoresponsive genome of Daphnia pulex.</title>
        <authorList>
            <person name="Colbourne J.K."/>
            <person name="Pfrender M.E."/>
            <person name="Gilbert D."/>
            <person name="Thomas W.K."/>
            <person name="Tucker A."/>
            <person name="Oakley T.H."/>
            <person name="Tokishita S."/>
            <person name="Aerts A."/>
            <person name="Arnold G.J."/>
            <person name="Basu M.K."/>
            <person name="Bauer D.J."/>
            <person name="Caceres C.E."/>
            <person name="Carmel L."/>
            <person name="Casola C."/>
            <person name="Choi J.H."/>
            <person name="Detter J.C."/>
            <person name="Dong Q."/>
            <person name="Dusheyko S."/>
            <person name="Eads B.D."/>
            <person name="Frohlich T."/>
            <person name="Geiler-Samerotte K.A."/>
            <person name="Gerlach D."/>
            <person name="Hatcher P."/>
            <person name="Jogdeo S."/>
            <person name="Krijgsveld J."/>
            <person name="Kriventseva E.V."/>
            <person name="Kultz D."/>
            <person name="Laforsch C."/>
            <person name="Lindquist E."/>
            <person name="Lopez J."/>
            <person name="Manak J.R."/>
            <person name="Muller J."/>
            <person name="Pangilinan J."/>
            <person name="Patwardhan R.P."/>
            <person name="Pitluck S."/>
            <person name="Pritham E.J."/>
            <person name="Rechtsteiner A."/>
            <person name="Rho M."/>
            <person name="Rogozin I.B."/>
            <person name="Sakarya O."/>
            <person name="Salamov A."/>
            <person name="Schaack S."/>
            <person name="Shapiro H."/>
            <person name="Shiga Y."/>
            <person name="Skalitzky C."/>
            <person name="Smith Z."/>
            <person name="Souvorov A."/>
            <person name="Sung W."/>
            <person name="Tang Z."/>
            <person name="Tsuchiya D."/>
            <person name="Tu H."/>
            <person name="Vos H."/>
            <person name="Wang M."/>
            <person name="Wolf Y.I."/>
            <person name="Yamagata H."/>
            <person name="Yamada T."/>
            <person name="Ye Y."/>
            <person name="Shaw J.R."/>
            <person name="Andrews J."/>
            <person name="Crease T.J."/>
            <person name="Tang H."/>
            <person name="Lucas S.M."/>
            <person name="Robertson H.M."/>
            <person name="Bork P."/>
            <person name="Koonin E.V."/>
            <person name="Zdobnov E.M."/>
            <person name="Grigoriev I.V."/>
            <person name="Lynch M."/>
            <person name="Boore J.L."/>
        </authorList>
    </citation>
    <scope>NUCLEOTIDE SEQUENCE [LARGE SCALE GENOMIC DNA]</scope>
</reference>